<keyword evidence="6" id="KW-1185">Reference proteome</keyword>
<dbReference type="eggNOG" id="COG3533">
    <property type="taxonomic scope" value="Bacteria"/>
</dbReference>
<dbReference type="PANTHER" id="PTHR31151:SF0">
    <property type="entry name" value="PROLINE-TRNA LIGASE (DUF1680)"/>
    <property type="match status" value="1"/>
</dbReference>
<gene>
    <name evidence="5" type="ordered locus">Bfae_11690</name>
</gene>
<dbReference type="PANTHER" id="PTHR31151">
    <property type="entry name" value="PROLINE-TRNA LIGASE (DUF1680)"/>
    <property type="match status" value="1"/>
</dbReference>
<feature type="domain" description="Non-reducing end beta-L-arabinofuranosidase-like GH127 catalytic" evidence="1">
    <location>
        <begin position="14"/>
        <end position="386"/>
    </location>
</feature>
<dbReference type="Pfam" id="PF16375">
    <property type="entry name" value="DUF4986"/>
    <property type="match status" value="1"/>
</dbReference>
<dbReference type="Pfam" id="PF07944">
    <property type="entry name" value="Beta-AFase-like_GH127_cat"/>
    <property type="match status" value="1"/>
</dbReference>
<feature type="domain" description="Glycoside hydrolase GH146 substrate-binding" evidence="3">
    <location>
        <begin position="628"/>
        <end position="726"/>
    </location>
</feature>
<evidence type="ECO:0000259" key="3">
    <source>
        <dbReference type="Pfam" id="PF20620"/>
    </source>
</evidence>
<dbReference type="AlphaFoldDB" id="C7MBQ8"/>
<dbReference type="Proteomes" id="UP000001919">
    <property type="component" value="Chromosome"/>
</dbReference>
<name>C7MBQ8_BRAFD</name>
<dbReference type="PATRIC" id="fig|446465.5.peg.1170"/>
<dbReference type="OrthoDB" id="9757939at2"/>
<dbReference type="InterPro" id="IPR012878">
    <property type="entry name" value="Beta-AFase-like_GH127_cat"/>
</dbReference>
<dbReference type="KEGG" id="bfa:Bfae_11690"/>
<evidence type="ECO:0000313" key="5">
    <source>
        <dbReference type="EMBL" id="ACU85015.1"/>
    </source>
</evidence>
<dbReference type="Pfam" id="PF20736">
    <property type="entry name" value="Glyco_hydro127M"/>
    <property type="match status" value="1"/>
</dbReference>
<dbReference type="GO" id="GO:0005975">
    <property type="term" value="P:carbohydrate metabolic process"/>
    <property type="evidence" value="ECO:0007669"/>
    <property type="project" value="InterPro"/>
</dbReference>
<reference evidence="5 6" key="1">
    <citation type="journal article" date="2009" name="Stand. Genomic Sci.">
        <title>Complete genome sequence of Brachybacterium faecium type strain (Schefferle 6-10).</title>
        <authorList>
            <person name="Lapidus A."/>
            <person name="Pukall R."/>
            <person name="Labuttii K."/>
            <person name="Copeland A."/>
            <person name="Del Rio T.G."/>
            <person name="Nolan M."/>
            <person name="Chen F."/>
            <person name="Lucas S."/>
            <person name="Tice H."/>
            <person name="Cheng J.F."/>
            <person name="Bruce D."/>
            <person name="Goodwin L."/>
            <person name="Pitluck S."/>
            <person name="Rohde M."/>
            <person name="Goker M."/>
            <person name="Pati A."/>
            <person name="Ivanova N."/>
            <person name="Mavrommatis K."/>
            <person name="Chen A."/>
            <person name="Palaniappan K."/>
            <person name="D'haeseleer P."/>
            <person name="Chain P."/>
            <person name="Bristow J."/>
            <person name="Eisen J.A."/>
            <person name="Markowitz V."/>
            <person name="Hugenholtz P."/>
            <person name="Kyrpides N.C."/>
            <person name="Klenk H.P."/>
        </authorList>
    </citation>
    <scope>NUCLEOTIDE SEQUENCE [LARGE SCALE GENOMIC DNA]</scope>
    <source>
        <strain evidence="6">ATCC 43885 / DSM 4810 / JCM 11609 / LMG 19847 / NBRC 14762 / NCIMB 9860 / 6-10</strain>
    </source>
</reference>
<dbReference type="EMBL" id="CP001643">
    <property type="protein sequence ID" value="ACU85015.1"/>
    <property type="molecule type" value="Genomic_DNA"/>
</dbReference>
<dbReference type="HOGENOM" id="CLU_008033_1_0_11"/>
<dbReference type="InterPro" id="IPR032275">
    <property type="entry name" value="DUF4986"/>
</dbReference>
<organism evidence="5 6">
    <name type="scientific">Brachybacterium faecium (strain ATCC 43885 / DSM 4810 / JCM 11609 / LMG 19847 / NBRC 14762 / NCIMB 9860 / 6-10)</name>
    <dbReference type="NCBI Taxonomy" id="446465"/>
    <lineage>
        <taxon>Bacteria</taxon>
        <taxon>Bacillati</taxon>
        <taxon>Actinomycetota</taxon>
        <taxon>Actinomycetes</taxon>
        <taxon>Micrococcales</taxon>
        <taxon>Dermabacteraceae</taxon>
        <taxon>Brachybacterium</taxon>
    </lineage>
</organism>
<dbReference type="InterPro" id="IPR046544">
    <property type="entry name" value="GH146_SB_dom"/>
</dbReference>
<protein>
    <submittedName>
        <fullName evidence="5">Uncharacterized conserved protein</fullName>
    </submittedName>
</protein>
<dbReference type="InterPro" id="IPR008928">
    <property type="entry name" value="6-hairpin_glycosidase_sf"/>
</dbReference>
<evidence type="ECO:0000313" key="6">
    <source>
        <dbReference type="Proteomes" id="UP000001919"/>
    </source>
</evidence>
<sequence>MTTAATPSLFPLESVRLREGLFAAAQRTDLEYLLGLEAERLLAPFRREAGIATTAAPYGNWESMGLDGHIGGHALAAASLMWAATGDERAAELARQLVEGLRECQARLGTGYVGGIPGGAELWAQIRTIASQAQTWDLGGAWVPWYNLHKTFAGLIEAVRHAPAGTASCALEVLRGLGDWGARLGEQLDDEAFARMLRTEFGGMCAAYADLAEITGEERHARMARRFADESLLAPLRAGRDELDGMHANTQIAKVIGWPALGETAAAETFVRTVLERRTLAFGGNSVAEHFTAEPLAHVTDREGPESCNTVNMLEAEQRLYEHGGGPWLFDAIERQLVGHVLSAQHPEGGFVYFTPARPGHYRVYSTRENGMWCCVGTGLEVYARTGRFTFAAQGGDLLVNLPLPASLRWEEQGIAAHLDSPYPRPAPETPVTLRIEADAPSDVAVHVRVPAWATTPPTVSVDGQDVTAHAELDGYVTVRRRWQGGEVLRWTLHAGPSWEPLPGEDSWGSLRWGPVVLAARDGEEDLAGLWADDSRMGHVAHGPLRRLSSTPVLLGTPAQIASRLRPLADGGFELHRPDGPPLTLEPFYDVHESRYTLCFPHAPDPAAAQLRREELARIDAAQLDRAARAVDAVACGQQQPETEHAYRGTAARSGVTDGRQWRATHEEFSYLLADPAQRATTLRVTYLAAPGRAQVLVDGDEVGTLDGGGAEHEIRDVEFPVPRGTHRVAVRALDDGGETPPVLELLLLGEG</sequence>
<dbReference type="STRING" id="446465.Bfae_11690"/>
<evidence type="ECO:0000259" key="2">
    <source>
        <dbReference type="Pfam" id="PF16375"/>
    </source>
</evidence>
<evidence type="ECO:0000259" key="1">
    <source>
        <dbReference type="Pfam" id="PF07944"/>
    </source>
</evidence>
<feature type="domain" description="Non-reducing end beta-L-arabinofuranosidase-like GH127 middle" evidence="4">
    <location>
        <begin position="398"/>
        <end position="493"/>
    </location>
</feature>
<dbReference type="InterPro" id="IPR049046">
    <property type="entry name" value="Beta-AFase-like_GH127_middle"/>
</dbReference>
<dbReference type="SUPFAM" id="SSF48208">
    <property type="entry name" value="Six-hairpin glycosidases"/>
    <property type="match status" value="1"/>
</dbReference>
<feature type="domain" description="DUF4986" evidence="2">
    <location>
        <begin position="523"/>
        <end position="600"/>
    </location>
</feature>
<dbReference type="Pfam" id="PF20620">
    <property type="entry name" value="DUF6805"/>
    <property type="match status" value="1"/>
</dbReference>
<evidence type="ECO:0000259" key="4">
    <source>
        <dbReference type="Pfam" id="PF20736"/>
    </source>
</evidence>
<accession>C7MBQ8</accession>
<proteinExistence type="predicted"/>